<gene>
    <name evidence="10" type="ORF">WKV53_16325</name>
</gene>
<keyword evidence="4" id="KW-1003">Cell membrane</keyword>
<protein>
    <submittedName>
        <fullName evidence="10">ABC transporter permease</fullName>
    </submittedName>
</protein>
<evidence type="ECO:0000256" key="4">
    <source>
        <dbReference type="ARBA" id="ARBA00022475"/>
    </source>
</evidence>
<evidence type="ECO:0000256" key="7">
    <source>
        <dbReference type="ARBA" id="ARBA00023136"/>
    </source>
</evidence>
<feature type="domain" description="ABC transmembrane type-1" evidence="9">
    <location>
        <begin position="65"/>
        <end position="271"/>
    </location>
</feature>
<comment type="caution">
    <text evidence="10">The sequence shown here is derived from an EMBL/GenBank/DDBJ whole genome shotgun (WGS) entry which is preliminary data.</text>
</comment>
<evidence type="ECO:0000259" key="9">
    <source>
        <dbReference type="PROSITE" id="PS50928"/>
    </source>
</evidence>
<dbReference type="CDD" id="cd06261">
    <property type="entry name" value="TM_PBP2"/>
    <property type="match status" value="1"/>
</dbReference>
<keyword evidence="3 8" id="KW-0813">Transport</keyword>
<feature type="transmembrane region" description="Helical" evidence="8">
    <location>
        <begin position="64"/>
        <end position="89"/>
    </location>
</feature>
<keyword evidence="11" id="KW-1185">Reference proteome</keyword>
<comment type="similarity">
    <text evidence="2">Belongs to the binding-protein-dependent transport system permease family. CysTW subfamily.</text>
</comment>
<evidence type="ECO:0000256" key="3">
    <source>
        <dbReference type="ARBA" id="ARBA00022448"/>
    </source>
</evidence>
<evidence type="ECO:0000313" key="11">
    <source>
        <dbReference type="Proteomes" id="UP001371305"/>
    </source>
</evidence>
<feature type="transmembrane region" description="Helical" evidence="8">
    <location>
        <begin position="101"/>
        <end position="119"/>
    </location>
</feature>
<dbReference type="PANTHER" id="PTHR42929">
    <property type="entry name" value="INNER MEMBRANE ABC TRANSPORTER PERMEASE PROTEIN YDCU-RELATED-RELATED"/>
    <property type="match status" value="1"/>
</dbReference>
<dbReference type="SUPFAM" id="SSF161098">
    <property type="entry name" value="MetI-like"/>
    <property type="match status" value="1"/>
</dbReference>
<dbReference type="InterPro" id="IPR035906">
    <property type="entry name" value="MetI-like_sf"/>
</dbReference>
<dbReference type="Proteomes" id="UP001371305">
    <property type="component" value="Unassembled WGS sequence"/>
</dbReference>
<sequence length="277" mass="30146">MKTDRKPELLSTAPSFLWLVMFVLVPVAIIFAIAFRPALAAGGIGEGWSLDAIRALADPSYPALFARTIFTAAATTVLSIAISLPVAYSMARLTPVWRSRVLLLVIVPFWTNFVIRVFAWQQILHAQGYVAEAMRSIGLLGENERLLGNLTAVIIVSVYTYLPFAILPLFAAAEKFDFGLLDAARDLGAKPLRAFFSVFIPGIRQGAITAFLVVFIPMLGSYVVPDMVGGTTTQMIGNKIAQRNFTDRNLPEAAALSGALALLVLAPMFLRRKEKTA</sequence>
<dbReference type="PANTHER" id="PTHR42929:SF1">
    <property type="entry name" value="INNER MEMBRANE ABC TRANSPORTER PERMEASE PROTEIN YDCU-RELATED"/>
    <property type="match status" value="1"/>
</dbReference>
<accession>A0ABU9AY99</accession>
<organism evidence="10 11">
    <name type="scientific">Luteolibacter soli</name>
    <dbReference type="NCBI Taxonomy" id="3135280"/>
    <lineage>
        <taxon>Bacteria</taxon>
        <taxon>Pseudomonadati</taxon>
        <taxon>Verrucomicrobiota</taxon>
        <taxon>Verrucomicrobiia</taxon>
        <taxon>Verrucomicrobiales</taxon>
        <taxon>Verrucomicrobiaceae</taxon>
        <taxon>Luteolibacter</taxon>
    </lineage>
</organism>
<feature type="transmembrane region" description="Helical" evidence="8">
    <location>
        <begin position="253"/>
        <end position="270"/>
    </location>
</feature>
<dbReference type="Pfam" id="PF00528">
    <property type="entry name" value="BPD_transp_1"/>
    <property type="match status" value="1"/>
</dbReference>
<evidence type="ECO:0000256" key="2">
    <source>
        <dbReference type="ARBA" id="ARBA00007069"/>
    </source>
</evidence>
<name>A0ABU9AY99_9BACT</name>
<dbReference type="InterPro" id="IPR000515">
    <property type="entry name" value="MetI-like"/>
</dbReference>
<feature type="transmembrane region" description="Helical" evidence="8">
    <location>
        <begin position="194"/>
        <end position="219"/>
    </location>
</feature>
<evidence type="ECO:0000256" key="8">
    <source>
        <dbReference type="RuleBase" id="RU363032"/>
    </source>
</evidence>
<dbReference type="PROSITE" id="PS50928">
    <property type="entry name" value="ABC_TM1"/>
    <property type="match status" value="1"/>
</dbReference>
<evidence type="ECO:0000313" key="10">
    <source>
        <dbReference type="EMBL" id="MEK7952081.1"/>
    </source>
</evidence>
<feature type="transmembrane region" description="Helical" evidence="8">
    <location>
        <begin position="150"/>
        <end position="173"/>
    </location>
</feature>
<dbReference type="EMBL" id="JBBUKT010000006">
    <property type="protein sequence ID" value="MEK7952081.1"/>
    <property type="molecule type" value="Genomic_DNA"/>
</dbReference>
<evidence type="ECO:0000256" key="6">
    <source>
        <dbReference type="ARBA" id="ARBA00022989"/>
    </source>
</evidence>
<comment type="subcellular location">
    <subcellularLocation>
        <location evidence="1 8">Cell membrane</location>
        <topology evidence="1 8">Multi-pass membrane protein</topology>
    </subcellularLocation>
</comment>
<keyword evidence="5 8" id="KW-0812">Transmembrane</keyword>
<proteinExistence type="inferred from homology"/>
<evidence type="ECO:0000256" key="5">
    <source>
        <dbReference type="ARBA" id="ARBA00022692"/>
    </source>
</evidence>
<reference evidence="10 11" key="1">
    <citation type="submission" date="2024-04" db="EMBL/GenBank/DDBJ databases">
        <title>Luteolibacter sp. isolated from soil.</title>
        <authorList>
            <person name="An J."/>
        </authorList>
    </citation>
    <scope>NUCLEOTIDE SEQUENCE [LARGE SCALE GENOMIC DNA]</scope>
    <source>
        <strain evidence="10 11">Y139</strain>
    </source>
</reference>
<keyword evidence="6 8" id="KW-1133">Transmembrane helix</keyword>
<dbReference type="Gene3D" id="1.10.3720.10">
    <property type="entry name" value="MetI-like"/>
    <property type="match status" value="1"/>
</dbReference>
<evidence type="ECO:0000256" key="1">
    <source>
        <dbReference type="ARBA" id="ARBA00004651"/>
    </source>
</evidence>
<dbReference type="RefSeq" id="WP_341405839.1">
    <property type="nucleotide sequence ID" value="NZ_JBBUKT010000006.1"/>
</dbReference>
<keyword evidence="7 8" id="KW-0472">Membrane</keyword>